<dbReference type="EMBL" id="AP019791">
    <property type="protein sequence ID" value="BBL80182.1"/>
    <property type="molecule type" value="Genomic_DNA"/>
</dbReference>
<evidence type="ECO:0000313" key="2">
    <source>
        <dbReference type="Proteomes" id="UP000318065"/>
    </source>
</evidence>
<dbReference type="AlphaFoldDB" id="A0A510HJM0"/>
<proteinExistence type="predicted"/>
<name>A0A510HJM0_9ACTN</name>
<reference evidence="1" key="1">
    <citation type="journal article" date="2019" name="Microbiol. Resour. Announc.">
        <title>Complete Genome Sequence of Rubrobacter xylanophilus Strain AA3-22, Isolated from Arima Onsen in Japan.</title>
        <authorList>
            <person name="Tomariguchi N."/>
            <person name="Miyazaki K."/>
        </authorList>
    </citation>
    <scope>NUCLEOTIDE SEQUENCE [LARGE SCALE GENOMIC DNA]</scope>
    <source>
        <strain evidence="1">AA3-22</strain>
    </source>
</reference>
<keyword evidence="2" id="KW-1185">Reference proteome</keyword>
<dbReference type="OrthoDB" id="5244486at2"/>
<evidence type="ECO:0000313" key="1">
    <source>
        <dbReference type="EMBL" id="BBL80182.1"/>
    </source>
</evidence>
<gene>
    <name evidence="1" type="ORF">RxyAA322_20360</name>
</gene>
<sequence>MVAVHYIDGETGGVVGRAFAEALPEEGARISLDGGGEYLVLNYWELRPESCDVYVRRVDSGEAAA</sequence>
<accession>A0A510HJM0</accession>
<dbReference type="RefSeq" id="WP_143528216.1">
    <property type="nucleotide sequence ID" value="NZ_AP019791.1"/>
</dbReference>
<organism evidence="1 2">
    <name type="scientific">Rubrobacter xylanophilus</name>
    <dbReference type="NCBI Taxonomy" id="49319"/>
    <lineage>
        <taxon>Bacteria</taxon>
        <taxon>Bacillati</taxon>
        <taxon>Actinomycetota</taxon>
        <taxon>Rubrobacteria</taxon>
        <taxon>Rubrobacterales</taxon>
        <taxon>Rubrobacteraceae</taxon>
        <taxon>Rubrobacter</taxon>
    </lineage>
</organism>
<dbReference type="Proteomes" id="UP000318065">
    <property type="component" value="Chromosome"/>
</dbReference>
<protein>
    <submittedName>
        <fullName evidence="1">Uncharacterized protein</fullName>
    </submittedName>
</protein>